<dbReference type="Gene3D" id="1.10.3370.10">
    <property type="entry name" value="SecY subunit domain"/>
    <property type="match status" value="1"/>
</dbReference>
<dbReference type="HAMAP" id="MF_01466">
    <property type="entry name" value="SecY2"/>
    <property type="match status" value="1"/>
</dbReference>
<feature type="transmembrane region" description="Helical" evidence="8">
    <location>
        <begin position="170"/>
        <end position="188"/>
    </location>
</feature>
<dbReference type="Pfam" id="PF00344">
    <property type="entry name" value="SecY"/>
    <property type="match status" value="1"/>
</dbReference>
<dbReference type="InterPro" id="IPR002208">
    <property type="entry name" value="SecY/SEC61-alpha"/>
</dbReference>
<dbReference type="InterPro" id="IPR023201">
    <property type="entry name" value="SecY_dom_sf"/>
</dbReference>
<dbReference type="PIRSF" id="PIRSF004557">
    <property type="entry name" value="SecY"/>
    <property type="match status" value="1"/>
</dbReference>
<feature type="transmembrane region" description="Helical" evidence="8">
    <location>
        <begin position="73"/>
        <end position="98"/>
    </location>
</feature>
<dbReference type="GO" id="GO:0005886">
    <property type="term" value="C:plasma membrane"/>
    <property type="evidence" value="ECO:0007669"/>
    <property type="project" value="UniProtKB-SubCell"/>
</dbReference>
<keyword evidence="3 8" id="KW-0812">Transmembrane</keyword>
<evidence type="ECO:0000256" key="1">
    <source>
        <dbReference type="ARBA" id="ARBA00022448"/>
    </source>
</evidence>
<feature type="transmembrane region" description="Helical" evidence="8">
    <location>
        <begin position="118"/>
        <end position="135"/>
    </location>
</feature>
<evidence type="ECO:0000256" key="8">
    <source>
        <dbReference type="HAMAP-Rule" id="MF_01466"/>
    </source>
</evidence>
<reference evidence="10 11" key="1">
    <citation type="journal article" date="2017" name="PLoS ONE">
        <title>Development of a real-time PCR for detection of Staphylococcus pseudintermedius using a novel automated comparison of whole-genome sequences.</title>
        <authorList>
            <person name="Verstappen K.M."/>
            <person name="Huijbregts L."/>
            <person name="Spaninks M."/>
            <person name="Wagenaar J.A."/>
            <person name="Fluit A.C."/>
            <person name="Duim B."/>
        </authorList>
    </citation>
    <scope>NUCLEOTIDE SEQUENCE [LARGE SCALE GENOMIC DNA]</scope>
    <source>
        <strain evidence="10 11">215070706401-1</strain>
    </source>
</reference>
<evidence type="ECO:0000256" key="9">
    <source>
        <dbReference type="NCBIfam" id="TIGR02920"/>
    </source>
</evidence>
<feature type="transmembrane region" description="Helical" evidence="8">
    <location>
        <begin position="200"/>
        <end position="222"/>
    </location>
</feature>
<comment type="function">
    <text evidence="8">Part of the accessory SecA2/SecY2 system specifically required for export of possible cell wall proteins. The central subunit of a protein translocation channel.</text>
</comment>
<dbReference type="Proteomes" id="UP000218335">
    <property type="component" value="Unassembled WGS sequence"/>
</dbReference>
<organism evidence="10 11">
    <name type="scientific">Staphylococcus delphini</name>
    <dbReference type="NCBI Taxonomy" id="53344"/>
    <lineage>
        <taxon>Bacteria</taxon>
        <taxon>Bacillati</taxon>
        <taxon>Bacillota</taxon>
        <taxon>Bacilli</taxon>
        <taxon>Bacillales</taxon>
        <taxon>Staphylococcaceae</taxon>
        <taxon>Staphylococcus</taxon>
        <taxon>Staphylococcus intermedius group</taxon>
    </lineage>
</organism>
<feature type="transmembrane region" description="Helical" evidence="8">
    <location>
        <begin position="349"/>
        <end position="371"/>
    </location>
</feature>
<evidence type="ECO:0000256" key="7">
    <source>
        <dbReference type="ARBA" id="ARBA00023136"/>
    </source>
</evidence>
<comment type="caution">
    <text evidence="10">The sequence shown here is derived from an EMBL/GenBank/DDBJ whole genome shotgun (WGS) entry which is preliminary data.</text>
</comment>
<comment type="subcellular location">
    <subcellularLocation>
        <location evidence="8">Cell membrane</location>
        <topology evidence="8">Multi-pass membrane protein</topology>
    </subcellularLocation>
</comment>
<sequence>MFYKKRVIVKNNVITHIFNKYEYKILYKRILFPLFILLIYILGSKVAIVGEYAMRHHDSSFYKLAVSNMGGDIHRLNVFSLGLGPWLTAMIIISLMSYKNVEKAMKQTRAEKHFKEKFLTLGLSVIQGYFMLTQFVRQEHLQQSNELLLLLILITGAMLMMWLADQNVRYGIAGPMPIVITSIIRSMFTQNLPTVSLSTLAMIVVFIMLALAMFTLLLIELIEYRTHYRDIIEISRVDQLTYLAWKINPGGSISIMISLSVFVLFNSVINLTANMATGEMSDIKWFSFNHFVGISIYLFIQIVLGYLLSRLIINTKQNTKDFLKSGNYFVGVKPGVETGEYLNRMARRLCWFGTLIVGVIIGVPLYCSLLVPDLSEQIYFAVQLIILIYIAMNITETLRTYLYFDKYGQFLNKYW</sequence>
<dbReference type="NCBIfam" id="TIGR02920">
    <property type="entry name" value="acc_sec_Y2"/>
    <property type="match status" value="1"/>
</dbReference>
<dbReference type="GO" id="GO:0006605">
    <property type="term" value="P:protein targeting"/>
    <property type="evidence" value="ECO:0007669"/>
    <property type="project" value="UniProtKB-UniRule"/>
</dbReference>
<keyword evidence="4 8" id="KW-0653">Protein transport</keyword>
<accession>A0A2A4GXR1</accession>
<dbReference type="GO" id="GO:0065002">
    <property type="term" value="P:intracellular protein transmembrane transport"/>
    <property type="evidence" value="ECO:0007669"/>
    <property type="project" value="UniProtKB-UniRule"/>
</dbReference>
<feature type="transmembrane region" description="Helical" evidence="8">
    <location>
        <begin position="30"/>
        <end position="53"/>
    </location>
</feature>
<evidence type="ECO:0000256" key="4">
    <source>
        <dbReference type="ARBA" id="ARBA00022927"/>
    </source>
</evidence>
<dbReference type="NCBIfam" id="NF009082">
    <property type="entry name" value="PRK12417.1"/>
    <property type="match status" value="1"/>
</dbReference>
<dbReference type="SUPFAM" id="SSF103491">
    <property type="entry name" value="Preprotein translocase SecY subunit"/>
    <property type="match status" value="1"/>
</dbReference>
<evidence type="ECO:0000256" key="2">
    <source>
        <dbReference type="ARBA" id="ARBA00022475"/>
    </source>
</evidence>
<comment type="subunit">
    <text evidence="8">Component of the accessory SecA2/SecY2 protein translocase complex required to export cell wall proteins. May form heterotrimers with SecE and SecG subunits.</text>
</comment>
<evidence type="ECO:0000256" key="6">
    <source>
        <dbReference type="ARBA" id="ARBA00023010"/>
    </source>
</evidence>
<feature type="transmembrane region" description="Helical" evidence="8">
    <location>
        <begin position="285"/>
        <end position="308"/>
    </location>
</feature>
<gene>
    <name evidence="8" type="primary">secY2</name>
    <name evidence="10" type="ORF">B5C08_06615</name>
</gene>
<dbReference type="EMBL" id="MWUU01000007">
    <property type="protein sequence ID" value="PCF55318.1"/>
    <property type="molecule type" value="Genomic_DNA"/>
</dbReference>
<feature type="transmembrane region" description="Helical" evidence="8">
    <location>
        <begin position="243"/>
        <end position="265"/>
    </location>
</feature>
<evidence type="ECO:0000256" key="5">
    <source>
        <dbReference type="ARBA" id="ARBA00022989"/>
    </source>
</evidence>
<dbReference type="InterPro" id="IPR014269">
    <property type="entry name" value="SecY2"/>
</dbReference>
<feature type="transmembrane region" description="Helical" evidence="8">
    <location>
        <begin position="147"/>
        <end position="163"/>
    </location>
</feature>
<keyword evidence="5 8" id="KW-1133">Transmembrane helix</keyword>
<protein>
    <recommendedName>
        <fullName evidence="8 9">Accessory Sec system protein translocase subunit SecY2</fullName>
    </recommendedName>
</protein>
<keyword evidence="1 8" id="KW-0813">Transport</keyword>
<dbReference type="AlphaFoldDB" id="A0A2A4GXR1"/>
<comment type="similarity">
    <text evidence="8">Belongs to the SecY/SEC61-alpha family. SecY2 subfamily.</text>
</comment>
<keyword evidence="2 8" id="KW-1003">Cell membrane</keyword>
<evidence type="ECO:0000256" key="3">
    <source>
        <dbReference type="ARBA" id="ARBA00022692"/>
    </source>
</evidence>
<keyword evidence="7 8" id="KW-0472">Membrane</keyword>
<evidence type="ECO:0000313" key="11">
    <source>
        <dbReference type="Proteomes" id="UP000218335"/>
    </source>
</evidence>
<dbReference type="PRINTS" id="PR00303">
    <property type="entry name" value="SECYTRNLCASE"/>
</dbReference>
<name>A0A2A4GXR1_9STAP</name>
<feature type="transmembrane region" description="Helical" evidence="8">
    <location>
        <begin position="377"/>
        <end position="394"/>
    </location>
</feature>
<proteinExistence type="inferred from homology"/>
<keyword evidence="6 8" id="KW-0811">Translocation</keyword>
<evidence type="ECO:0000313" key="10">
    <source>
        <dbReference type="EMBL" id="PCF55318.1"/>
    </source>
</evidence>